<evidence type="ECO:0000256" key="3">
    <source>
        <dbReference type="ARBA" id="ARBA00022723"/>
    </source>
</evidence>
<dbReference type="EMBL" id="REFJ01000002">
    <property type="protein sequence ID" value="RMA81423.1"/>
    <property type="molecule type" value="Genomic_DNA"/>
</dbReference>
<evidence type="ECO:0000256" key="5">
    <source>
        <dbReference type="ARBA" id="ARBA00022842"/>
    </source>
</evidence>
<evidence type="ECO:0000313" key="8">
    <source>
        <dbReference type="EMBL" id="RMA81423.1"/>
    </source>
</evidence>
<evidence type="ECO:0000313" key="9">
    <source>
        <dbReference type="Proteomes" id="UP000267187"/>
    </source>
</evidence>
<comment type="cofactor">
    <cofactor evidence="1">
        <name>Mn(2+)</name>
        <dbReference type="ChEBI" id="CHEBI:29035"/>
    </cofactor>
</comment>
<dbReference type="RefSeq" id="WP_121876565.1">
    <property type="nucleotide sequence ID" value="NZ_REFJ01000002.1"/>
</dbReference>
<evidence type="ECO:0000259" key="7">
    <source>
        <dbReference type="PROSITE" id="PS51462"/>
    </source>
</evidence>
<keyword evidence="9" id="KW-1185">Reference proteome</keyword>
<protein>
    <submittedName>
        <fullName evidence="8">NUDIX domain-containing protein</fullName>
    </submittedName>
</protein>
<accession>A0A3M0A8I9</accession>
<evidence type="ECO:0000256" key="4">
    <source>
        <dbReference type="ARBA" id="ARBA00022801"/>
    </source>
</evidence>
<dbReference type="InterPro" id="IPR045121">
    <property type="entry name" value="CoAse"/>
</dbReference>
<keyword evidence="5" id="KW-0460">Magnesium</keyword>
<name>A0A3M0A8I9_9GAMM</name>
<keyword evidence="6" id="KW-0464">Manganese</keyword>
<evidence type="ECO:0000256" key="1">
    <source>
        <dbReference type="ARBA" id="ARBA00001936"/>
    </source>
</evidence>
<evidence type="ECO:0000256" key="6">
    <source>
        <dbReference type="ARBA" id="ARBA00023211"/>
    </source>
</evidence>
<evidence type="ECO:0000256" key="2">
    <source>
        <dbReference type="ARBA" id="ARBA00001946"/>
    </source>
</evidence>
<keyword evidence="3" id="KW-0479">Metal-binding</keyword>
<reference evidence="8 9" key="1">
    <citation type="submission" date="2018-10" db="EMBL/GenBank/DDBJ databases">
        <title>Genomic Encyclopedia of Type Strains, Phase IV (KMG-IV): sequencing the most valuable type-strain genomes for metagenomic binning, comparative biology and taxonomic classification.</title>
        <authorList>
            <person name="Goeker M."/>
        </authorList>
    </citation>
    <scope>NUCLEOTIDE SEQUENCE [LARGE SCALE GENOMIC DNA]</scope>
    <source>
        <strain evidence="8 9">DSM 25080</strain>
    </source>
</reference>
<dbReference type="InterPro" id="IPR000086">
    <property type="entry name" value="NUDIX_hydrolase_dom"/>
</dbReference>
<comment type="caution">
    <text evidence="8">The sequence shown here is derived from an EMBL/GenBank/DDBJ whole genome shotgun (WGS) entry which is preliminary data.</text>
</comment>
<dbReference type="GO" id="GO:0010945">
    <property type="term" value="F:coenzyme A diphosphatase activity"/>
    <property type="evidence" value="ECO:0007669"/>
    <property type="project" value="InterPro"/>
</dbReference>
<feature type="domain" description="Nudix hydrolase" evidence="7">
    <location>
        <begin position="24"/>
        <end position="163"/>
    </location>
</feature>
<comment type="cofactor">
    <cofactor evidence="2">
        <name>Mg(2+)</name>
        <dbReference type="ChEBI" id="CHEBI:18420"/>
    </cofactor>
</comment>
<sequence length="194" mass="21764">MLDYQTLKRRAAAYQTAPFFALPYSRSASVLFALHQQQKDWNVVLTTRSQHLTHHSGEVAFPGGIIEAGESAEEAALRESWEEIALPPTHVEVVRPLSSLVSKWGVHVTSILGVIDSLPPLTANPDEIDQIFSVPMSHFVSANISGTTRSRHRERVVAVPEYHYQGHRIWGMTSYIITDVAKQLFDSDINFKEI</sequence>
<gene>
    <name evidence="8" type="ORF">DFR27_1243</name>
</gene>
<dbReference type="OrthoDB" id="9802805at2"/>
<keyword evidence="4" id="KW-0378">Hydrolase</keyword>
<dbReference type="GO" id="GO:0046872">
    <property type="term" value="F:metal ion binding"/>
    <property type="evidence" value="ECO:0007669"/>
    <property type="project" value="UniProtKB-KW"/>
</dbReference>
<dbReference type="InterPro" id="IPR015797">
    <property type="entry name" value="NUDIX_hydrolase-like_dom_sf"/>
</dbReference>
<dbReference type="Pfam" id="PF00293">
    <property type="entry name" value="NUDIX"/>
    <property type="match status" value="1"/>
</dbReference>
<dbReference type="PANTHER" id="PTHR12992">
    <property type="entry name" value="NUDIX HYDROLASE"/>
    <property type="match status" value="1"/>
</dbReference>
<dbReference type="Proteomes" id="UP000267187">
    <property type="component" value="Unassembled WGS sequence"/>
</dbReference>
<dbReference type="PANTHER" id="PTHR12992:SF11">
    <property type="entry name" value="MITOCHONDRIAL COENZYME A DIPHOSPHATASE NUDT8"/>
    <property type="match status" value="1"/>
</dbReference>
<dbReference type="CDD" id="cd03426">
    <property type="entry name" value="NUDIX_CoAse_Nudt7"/>
    <property type="match status" value="1"/>
</dbReference>
<dbReference type="PROSITE" id="PS51462">
    <property type="entry name" value="NUDIX"/>
    <property type="match status" value="1"/>
</dbReference>
<organism evidence="8 9">
    <name type="scientific">Umboniibacter marinipuniceus</name>
    <dbReference type="NCBI Taxonomy" id="569599"/>
    <lineage>
        <taxon>Bacteria</taxon>
        <taxon>Pseudomonadati</taxon>
        <taxon>Pseudomonadota</taxon>
        <taxon>Gammaproteobacteria</taxon>
        <taxon>Cellvibrionales</taxon>
        <taxon>Cellvibrionaceae</taxon>
        <taxon>Umboniibacter</taxon>
    </lineage>
</organism>
<dbReference type="Gene3D" id="3.90.79.10">
    <property type="entry name" value="Nucleoside Triphosphate Pyrophosphohydrolase"/>
    <property type="match status" value="1"/>
</dbReference>
<dbReference type="AlphaFoldDB" id="A0A3M0A8I9"/>
<proteinExistence type="predicted"/>
<dbReference type="SUPFAM" id="SSF55811">
    <property type="entry name" value="Nudix"/>
    <property type="match status" value="1"/>
</dbReference>